<dbReference type="HOGENOM" id="CLU_2146643_0_0_1"/>
<dbReference type="InParanoid" id="A0A0A0HYF0"/>
<dbReference type="RefSeq" id="XP_010759051.1">
    <property type="nucleotide sequence ID" value="XM_010760749.1"/>
</dbReference>
<dbReference type="KEGG" id="pbn:PADG_11596"/>
<keyword evidence="2" id="KW-1185">Reference proteome</keyword>
<name>A0A0A0HYF0_PARBD</name>
<accession>A0A0A0HYF0</accession>
<protein>
    <submittedName>
        <fullName evidence="1">Uncharacterized protein</fullName>
    </submittedName>
</protein>
<organism evidence="1 2">
    <name type="scientific">Paracoccidioides brasiliensis (strain Pb18)</name>
    <dbReference type="NCBI Taxonomy" id="502780"/>
    <lineage>
        <taxon>Eukaryota</taxon>
        <taxon>Fungi</taxon>
        <taxon>Dikarya</taxon>
        <taxon>Ascomycota</taxon>
        <taxon>Pezizomycotina</taxon>
        <taxon>Eurotiomycetes</taxon>
        <taxon>Eurotiomycetidae</taxon>
        <taxon>Onygenales</taxon>
        <taxon>Ajellomycetaceae</taxon>
        <taxon>Paracoccidioides</taxon>
    </lineage>
</organism>
<proteinExistence type="predicted"/>
<dbReference type="AlphaFoldDB" id="A0A0A0HYF0"/>
<dbReference type="GeneID" id="22587493"/>
<gene>
    <name evidence="1" type="ORF">PADG_11596</name>
</gene>
<evidence type="ECO:0000313" key="2">
    <source>
        <dbReference type="Proteomes" id="UP000001628"/>
    </source>
</evidence>
<evidence type="ECO:0000313" key="1">
    <source>
        <dbReference type="EMBL" id="KGM92395.1"/>
    </source>
</evidence>
<dbReference type="VEuPathDB" id="FungiDB:PADG_11596"/>
<dbReference type="EMBL" id="KN275959">
    <property type="protein sequence ID" value="KGM92395.1"/>
    <property type="molecule type" value="Genomic_DNA"/>
</dbReference>
<sequence>MAKLGVTYIIRRRYQREGKPCWRNLQQLYSKISNDSQEALKRKFGKPYLKSTKRRNNFNDPSPFFFFTRLDDLFRHFGLGIIRMIVFPRRAIMHDDIKKSVKSDDVLKFVQQ</sequence>
<reference evidence="1 2" key="1">
    <citation type="journal article" date="2011" name="PLoS Genet.">
        <title>Comparative genomic analysis of human fungal pathogens causing paracoccidioidomycosis.</title>
        <authorList>
            <person name="Desjardins C.A."/>
            <person name="Champion M.D."/>
            <person name="Holder J.W."/>
            <person name="Muszewska A."/>
            <person name="Goldberg J."/>
            <person name="Bailao A.M."/>
            <person name="Brigido M.M."/>
            <person name="Ferreira M.E."/>
            <person name="Garcia A.M."/>
            <person name="Grynberg M."/>
            <person name="Gujja S."/>
            <person name="Heiman D.I."/>
            <person name="Henn M.R."/>
            <person name="Kodira C.D."/>
            <person name="Leon-Narvaez H."/>
            <person name="Longo L.V."/>
            <person name="Ma L.J."/>
            <person name="Malavazi I."/>
            <person name="Matsuo A.L."/>
            <person name="Morais F.V."/>
            <person name="Pereira M."/>
            <person name="Rodriguez-Brito S."/>
            <person name="Sakthikumar S."/>
            <person name="Salem-Izacc S.M."/>
            <person name="Sykes S.M."/>
            <person name="Teixeira M.M."/>
            <person name="Vallejo M.C."/>
            <person name="Walter M.E."/>
            <person name="Yandava C."/>
            <person name="Young S."/>
            <person name="Zeng Q."/>
            <person name="Zucker J."/>
            <person name="Felipe M.S."/>
            <person name="Goldman G.H."/>
            <person name="Haas B.J."/>
            <person name="McEwen J.G."/>
            <person name="Nino-Vega G."/>
            <person name="Puccia R."/>
            <person name="San-Blas G."/>
            <person name="Soares C.M."/>
            <person name="Birren B.W."/>
            <person name="Cuomo C.A."/>
        </authorList>
    </citation>
    <scope>NUCLEOTIDE SEQUENCE [LARGE SCALE GENOMIC DNA]</scope>
    <source>
        <strain evidence="1 2">Pb18</strain>
    </source>
</reference>
<dbReference type="Proteomes" id="UP000001628">
    <property type="component" value="Unassembled WGS sequence"/>
</dbReference>